<reference evidence="6" key="1">
    <citation type="submission" date="2022-07" db="EMBL/GenBank/DDBJ databases">
        <title>Genome sequencing of Photobacterium atrarenae GJH2-4.</title>
        <authorList>
            <person name="Park S.-J."/>
        </authorList>
    </citation>
    <scope>NUCLEOTIDE SEQUENCE</scope>
    <source>
        <strain evidence="6">GJH2-4</strain>
    </source>
</reference>
<keyword evidence="2 6" id="KW-0418">Kinase</keyword>
<evidence type="ECO:0000313" key="7">
    <source>
        <dbReference type="Proteomes" id="UP001057998"/>
    </source>
</evidence>
<accession>A0ABY5GLU0</accession>
<keyword evidence="7" id="KW-1185">Reference proteome</keyword>
<feature type="transmembrane region" description="Helical" evidence="4">
    <location>
        <begin position="126"/>
        <end position="145"/>
    </location>
</feature>
<keyword evidence="4" id="KW-0472">Membrane</keyword>
<dbReference type="InterPro" id="IPR036890">
    <property type="entry name" value="HATPase_C_sf"/>
</dbReference>
<proteinExistence type="predicted"/>
<evidence type="ECO:0000256" key="1">
    <source>
        <dbReference type="ARBA" id="ARBA00022679"/>
    </source>
</evidence>
<evidence type="ECO:0000256" key="4">
    <source>
        <dbReference type="SAM" id="Phobius"/>
    </source>
</evidence>
<keyword evidence="4" id="KW-1133">Transmembrane helix</keyword>
<dbReference type="PANTHER" id="PTHR24421:SF59">
    <property type="entry name" value="OXYGEN SENSOR HISTIDINE KINASE NREB"/>
    <property type="match status" value="1"/>
</dbReference>
<dbReference type="Proteomes" id="UP001057998">
    <property type="component" value="Chromosome 2"/>
</dbReference>
<feature type="domain" description="Signal transduction histidine kinase subgroup 3 dimerisation and phosphoacceptor" evidence="5">
    <location>
        <begin position="204"/>
        <end position="264"/>
    </location>
</feature>
<gene>
    <name evidence="6" type="ORF">NNL38_17070</name>
</gene>
<feature type="transmembrane region" description="Helical" evidence="4">
    <location>
        <begin position="93"/>
        <end position="119"/>
    </location>
</feature>
<dbReference type="EMBL" id="CP101509">
    <property type="protein sequence ID" value="UTV30289.1"/>
    <property type="molecule type" value="Genomic_DNA"/>
</dbReference>
<dbReference type="Pfam" id="PF07730">
    <property type="entry name" value="HisKA_3"/>
    <property type="match status" value="1"/>
</dbReference>
<keyword evidence="1" id="KW-0808">Transferase</keyword>
<dbReference type="Gene3D" id="3.30.565.10">
    <property type="entry name" value="Histidine kinase-like ATPase, C-terminal domain"/>
    <property type="match status" value="1"/>
</dbReference>
<keyword evidence="4" id="KW-0812">Transmembrane</keyword>
<protein>
    <submittedName>
        <fullName evidence="6">Sensor histidine kinase</fullName>
    </submittedName>
</protein>
<organism evidence="6 7">
    <name type="scientific">Photobacterium atrarenae</name>
    <dbReference type="NCBI Taxonomy" id="865757"/>
    <lineage>
        <taxon>Bacteria</taxon>
        <taxon>Pseudomonadati</taxon>
        <taxon>Pseudomonadota</taxon>
        <taxon>Gammaproteobacteria</taxon>
        <taxon>Vibrionales</taxon>
        <taxon>Vibrionaceae</taxon>
        <taxon>Photobacterium</taxon>
    </lineage>
</organism>
<dbReference type="GO" id="GO:0016301">
    <property type="term" value="F:kinase activity"/>
    <property type="evidence" value="ECO:0007669"/>
    <property type="project" value="UniProtKB-KW"/>
</dbReference>
<dbReference type="PANTHER" id="PTHR24421">
    <property type="entry name" value="NITRATE/NITRITE SENSOR PROTEIN NARX-RELATED"/>
    <property type="match status" value="1"/>
</dbReference>
<dbReference type="InterPro" id="IPR050482">
    <property type="entry name" value="Sensor_HK_TwoCompSys"/>
</dbReference>
<dbReference type="CDD" id="cd16917">
    <property type="entry name" value="HATPase_UhpB-NarQ-NarX-like"/>
    <property type="match status" value="1"/>
</dbReference>
<feature type="transmembrane region" description="Helical" evidence="4">
    <location>
        <begin position="25"/>
        <end position="47"/>
    </location>
</feature>
<feature type="transmembrane region" description="Helical" evidence="4">
    <location>
        <begin position="151"/>
        <end position="170"/>
    </location>
</feature>
<evidence type="ECO:0000259" key="5">
    <source>
        <dbReference type="Pfam" id="PF07730"/>
    </source>
</evidence>
<keyword evidence="3" id="KW-0902">Two-component regulatory system</keyword>
<evidence type="ECO:0000256" key="2">
    <source>
        <dbReference type="ARBA" id="ARBA00022777"/>
    </source>
</evidence>
<evidence type="ECO:0000313" key="6">
    <source>
        <dbReference type="EMBL" id="UTV30289.1"/>
    </source>
</evidence>
<dbReference type="SUPFAM" id="SSF55874">
    <property type="entry name" value="ATPase domain of HSP90 chaperone/DNA topoisomerase II/histidine kinase"/>
    <property type="match status" value="1"/>
</dbReference>
<sequence length="393" mass="44176">MEAINVKPAATSIWQSLRLGNSESWLNLGLVLLTCLTVSIFTLYTAWPDQQSLRFPFDDIRLAVGILLTLSLVFIGCHLYRLRAGKSSVYPLAAQFIALLALLVLVDNGIIMILGIVFVASIPKVVPIRFCIALSILLPCIYFAVADMSYALVNAILFTTYNLFALRLSYAIENERASNLANRNLVRELRATQTLLSDTAKRDERLRIARDIHDVMGHRLTALNMQLELTLQLCAKSDLAQIQKAKRLSEELLSDIRQAVSDLRRFDSINLEQALHEQVRDLDQLDVQIDFQPDLRISNAQVAELFFRATQEAITNVTRHSKARHCLIRIWQDDEHVYWQASDPGRVKHPIVLGNGLKGMQERAAMLDGELTIDTEQGTTVCLSLPVSLLGEK</sequence>
<dbReference type="Gene3D" id="1.20.5.1930">
    <property type="match status" value="1"/>
</dbReference>
<name>A0ABY5GLU0_9GAMM</name>
<evidence type="ECO:0000256" key="3">
    <source>
        <dbReference type="ARBA" id="ARBA00023012"/>
    </source>
</evidence>
<dbReference type="RefSeq" id="WP_255391635.1">
    <property type="nucleotide sequence ID" value="NZ_CP101509.1"/>
</dbReference>
<dbReference type="InterPro" id="IPR011712">
    <property type="entry name" value="Sig_transdc_His_kin_sub3_dim/P"/>
</dbReference>
<feature type="transmembrane region" description="Helical" evidence="4">
    <location>
        <begin position="59"/>
        <end position="81"/>
    </location>
</feature>